<organism evidence="1">
    <name type="scientific">marine sediment metagenome</name>
    <dbReference type="NCBI Taxonomy" id="412755"/>
    <lineage>
        <taxon>unclassified sequences</taxon>
        <taxon>metagenomes</taxon>
        <taxon>ecological metagenomes</taxon>
    </lineage>
</organism>
<accession>A0A0F9H4Y9</accession>
<name>A0A0F9H4Y9_9ZZZZ</name>
<reference evidence="1" key="1">
    <citation type="journal article" date="2015" name="Nature">
        <title>Complex archaea that bridge the gap between prokaryotes and eukaryotes.</title>
        <authorList>
            <person name="Spang A."/>
            <person name="Saw J.H."/>
            <person name="Jorgensen S.L."/>
            <person name="Zaremba-Niedzwiedzka K."/>
            <person name="Martijn J."/>
            <person name="Lind A.E."/>
            <person name="van Eijk R."/>
            <person name="Schleper C."/>
            <person name="Guy L."/>
            <person name="Ettema T.J."/>
        </authorList>
    </citation>
    <scope>NUCLEOTIDE SEQUENCE</scope>
</reference>
<gene>
    <name evidence="1" type="ORF">LCGC14_2105860</name>
</gene>
<dbReference type="AlphaFoldDB" id="A0A0F9H4Y9"/>
<comment type="caution">
    <text evidence="1">The sequence shown here is derived from an EMBL/GenBank/DDBJ whole genome shotgun (WGS) entry which is preliminary data.</text>
</comment>
<sequence length="70" mass="8308">MKNRPEGFLKPEFIDPDSEQFNYIKELHWYLWRFVRFAFPDASGELSDFIDPALDALEAMPFDGSTNDYR</sequence>
<protein>
    <submittedName>
        <fullName evidence="1">Uncharacterized protein</fullName>
    </submittedName>
</protein>
<dbReference type="EMBL" id="LAZR01025926">
    <property type="protein sequence ID" value="KKL70342.1"/>
    <property type="molecule type" value="Genomic_DNA"/>
</dbReference>
<proteinExistence type="predicted"/>
<evidence type="ECO:0000313" key="1">
    <source>
        <dbReference type="EMBL" id="KKL70342.1"/>
    </source>
</evidence>